<evidence type="ECO:0000313" key="2">
    <source>
        <dbReference type="EMBL" id="OXA42555.1"/>
    </source>
</evidence>
<name>A0A226DAI2_FOLCA</name>
<organism evidence="2 3">
    <name type="scientific">Folsomia candida</name>
    <name type="common">Springtail</name>
    <dbReference type="NCBI Taxonomy" id="158441"/>
    <lineage>
        <taxon>Eukaryota</taxon>
        <taxon>Metazoa</taxon>
        <taxon>Ecdysozoa</taxon>
        <taxon>Arthropoda</taxon>
        <taxon>Hexapoda</taxon>
        <taxon>Collembola</taxon>
        <taxon>Entomobryomorpha</taxon>
        <taxon>Isotomoidea</taxon>
        <taxon>Isotomidae</taxon>
        <taxon>Proisotominae</taxon>
        <taxon>Folsomia</taxon>
    </lineage>
</organism>
<keyword evidence="1" id="KW-0812">Transmembrane</keyword>
<dbReference type="AlphaFoldDB" id="A0A226DAI2"/>
<dbReference type="EMBL" id="LNIX01000026">
    <property type="protein sequence ID" value="OXA42555.1"/>
    <property type="molecule type" value="Genomic_DNA"/>
</dbReference>
<keyword evidence="3" id="KW-1185">Reference proteome</keyword>
<evidence type="ECO:0000313" key="3">
    <source>
        <dbReference type="Proteomes" id="UP000198287"/>
    </source>
</evidence>
<sequence length="212" mass="23838">MVGLRLPFGFVQGVFLLLILWSTIVPGMKYVMSSEWSKYTSVHAGAAFIAFYAGLTVLVKSVGTTKFKRSSNIADRTSAYRLLWSRAPAKNIPAFRPLEKAYNYLTTWLSSSYYLFSLLLREPIRNFSLGHVTFVALTLIITWAYEGCITTNIIAPAKPFRYENVGQFINSSQKVVVHSANINLPIFINESDPTFLNELTKFGIVGQKLLSF</sequence>
<protein>
    <submittedName>
        <fullName evidence="2">Uncharacterized protein</fullName>
    </submittedName>
</protein>
<reference evidence="2 3" key="1">
    <citation type="submission" date="2015-12" db="EMBL/GenBank/DDBJ databases">
        <title>The genome of Folsomia candida.</title>
        <authorList>
            <person name="Faddeeva A."/>
            <person name="Derks M.F."/>
            <person name="Anvar Y."/>
            <person name="Smit S."/>
            <person name="Van Straalen N."/>
            <person name="Roelofs D."/>
        </authorList>
    </citation>
    <scope>NUCLEOTIDE SEQUENCE [LARGE SCALE GENOMIC DNA]</scope>
    <source>
        <strain evidence="2 3">VU population</strain>
        <tissue evidence="2">Whole body</tissue>
    </source>
</reference>
<proteinExistence type="predicted"/>
<accession>A0A226DAI2</accession>
<keyword evidence="1" id="KW-0472">Membrane</keyword>
<comment type="caution">
    <text evidence="2">The sequence shown here is derived from an EMBL/GenBank/DDBJ whole genome shotgun (WGS) entry which is preliminary data.</text>
</comment>
<gene>
    <name evidence="2" type="ORF">Fcan01_22862</name>
</gene>
<evidence type="ECO:0000256" key="1">
    <source>
        <dbReference type="SAM" id="Phobius"/>
    </source>
</evidence>
<feature type="transmembrane region" description="Helical" evidence="1">
    <location>
        <begin position="39"/>
        <end position="59"/>
    </location>
</feature>
<dbReference type="Proteomes" id="UP000198287">
    <property type="component" value="Unassembled WGS sequence"/>
</dbReference>
<keyword evidence="1" id="KW-1133">Transmembrane helix</keyword>
<feature type="transmembrane region" description="Helical" evidence="1">
    <location>
        <begin position="6"/>
        <end position="27"/>
    </location>
</feature>